<keyword evidence="1" id="KW-1185">Reference proteome</keyword>
<accession>A0A915JR86</accession>
<evidence type="ECO:0000313" key="1">
    <source>
        <dbReference type="Proteomes" id="UP000887565"/>
    </source>
</evidence>
<name>A0A915JR86_ROMCU</name>
<evidence type="ECO:0000313" key="2">
    <source>
        <dbReference type="WBParaSite" id="nRc.2.0.1.t28726-RA"/>
    </source>
</evidence>
<reference evidence="2" key="1">
    <citation type="submission" date="2022-11" db="UniProtKB">
        <authorList>
            <consortium name="WormBaseParasite"/>
        </authorList>
    </citation>
    <scope>IDENTIFICATION</scope>
</reference>
<proteinExistence type="predicted"/>
<dbReference type="WBParaSite" id="nRc.2.0.1.t28726-RA">
    <property type="protein sequence ID" value="nRc.2.0.1.t28726-RA"/>
    <property type="gene ID" value="nRc.2.0.1.g28726"/>
</dbReference>
<protein>
    <submittedName>
        <fullName evidence="2">Uncharacterized protein</fullName>
    </submittedName>
</protein>
<dbReference type="AlphaFoldDB" id="A0A915JR86"/>
<sequence>MSGCICSARLNQTTLLFNLFAASVCLSISQIKRYNEQ</sequence>
<organism evidence="1 2">
    <name type="scientific">Romanomermis culicivorax</name>
    <name type="common">Nematode worm</name>
    <dbReference type="NCBI Taxonomy" id="13658"/>
    <lineage>
        <taxon>Eukaryota</taxon>
        <taxon>Metazoa</taxon>
        <taxon>Ecdysozoa</taxon>
        <taxon>Nematoda</taxon>
        <taxon>Enoplea</taxon>
        <taxon>Dorylaimia</taxon>
        <taxon>Mermithida</taxon>
        <taxon>Mermithoidea</taxon>
        <taxon>Mermithidae</taxon>
        <taxon>Romanomermis</taxon>
    </lineage>
</organism>
<dbReference type="Proteomes" id="UP000887565">
    <property type="component" value="Unplaced"/>
</dbReference>